<reference evidence="2 3" key="1">
    <citation type="submission" date="2018-05" db="EMBL/GenBank/DDBJ databases">
        <title>Vibrio limimaris sp. nov., isolated from marine sediment.</title>
        <authorList>
            <person name="Li C.-M."/>
        </authorList>
    </citation>
    <scope>NUCLEOTIDE SEQUENCE [LARGE SCALE GENOMIC DNA]</scope>
    <source>
        <strain evidence="2 3">E4404</strain>
    </source>
</reference>
<dbReference type="OrthoDB" id="1683318at2"/>
<dbReference type="EMBL" id="QFWT01000001">
    <property type="protein sequence ID" value="PWI34763.1"/>
    <property type="molecule type" value="Genomic_DNA"/>
</dbReference>
<dbReference type="InterPro" id="IPR029032">
    <property type="entry name" value="AhpD-like"/>
</dbReference>
<comment type="caution">
    <text evidence="2">The sequence shown here is derived from an EMBL/GenBank/DDBJ whole genome shotgun (WGS) entry which is preliminary data.</text>
</comment>
<protein>
    <submittedName>
        <fullName evidence="2">Carboxymuconolactone decarboxylase family protein</fullName>
    </submittedName>
</protein>
<dbReference type="AlphaFoldDB" id="A0A2U3BDB2"/>
<sequence>MADKSYNEMNKKQRELGIAFRESSTDTMNAFINLSKTAMADGALSTKAKELTAVSIGIIMRCDNCIAAHVRAALKAGASREELIETINVAIMMGGGPAVTYAIQALEAVDELAGL</sequence>
<dbReference type="RefSeq" id="WP_109317918.1">
    <property type="nucleotide sequence ID" value="NZ_QFWT01000001.1"/>
</dbReference>
<accession>A0A2U3BDB2</accession>
<dbReference type="Proteomes" id="UP000245362">
    <property type="component" value="Unassembled WGS sequence"/>
</dbReference>
<dbReference type="NCBIfam" id="TIGR00778">
    <property type="entry name" value="ahpD_dom"/>
    <property type="match status" value="1"/>
</dbReference>
<dbReference type="SUPFAM" id="SSF69118">
    <property type="entry name" value="AhpD-like"/>
    <property type="match status" value="1"/>
</dbReference>
<name>A0A2U3BDB2_9VIBR</name>
<dbReference type="Gene3D" id="1.20.1290.10">
    <property type="entry name" value="AhpD-like"/>
    <property type="match status" value="1"/>
</dbReference>
<evidence type="ECO:0000313" key="3">
    <source>
        <dbReference type="Proteomes" id="UP000245362"/>
    </source>
</evidence>
<keyword evidence="3" id="KW-1185">Reference proteome</keyword>
<evidence type="ECO:0000313" key="2">
    <source>
        <dbReference type="EMBL" id="PWI34763.1"/>
    </source>
</evidence>
<feature type="domain" description="Carboxymuconolactone decarboxylase-like" evidence="1">
    <location>
        <begin position="26"/>
        <end position="108"/>
    </location>
</feature>
<dbReference type="GO" id="GO:0051920">
    <property type="term" value="F:peroxiredoxin activity"/>
    <property type="evidence" value="ECO:0007669"/>
    <property type="project" value="InterPro"/>
</dbReference>
<organism evidence="2 3">
    <name type="scientific">Vibrio albus</name>
    <dbReference type="NCBI Taxonomy" id="2200953"/>
    <lineage>
        <taxon>Bacteria</taxon>
        <taxon>Pseudomonadati</taxon>
        <taxon>Pseudomonadota</taxon>
        <taxon>Gammaproteobacteria</taxon>
        <taxon>Vibrionales</taxon>
        <taxon>Vibrionaceae</taxon>
        <taxon>Vibrio</taxon>
    </lineage>
</organism>
<evidence type="ECO:0000259" key="1">
    <source>
        <dbReference type="Pfam" id="PF02627"/>
    </source>
</evidence>
<dbReference type="Pfam" id="PF02627">
    <property type="entry name" value="CMD"/>
    <property type="match status" value="1"/>
</dbReference>
<proteinExistence type="predicted"/>
<dbReference type="InterPro" id="IPR004675">
    <property type="entry name" value="AhpD_core"/>
</dbReference>
<gene>
    <name evidence="2" type="ORF">DI392_00315</name>
</gene>
<dbReference type="InterPro" id="IPR003779">
    <property type="entry name" value="CMD-like"/>
</dbReference>
<dbReference type="PANTHER" id="PTHR33930">
    <property type="entry name" value="ALKYL HYDROPEROXIDE REDUCTASE AHPD"/>
    <property type="match status" value="1"/>
</dbReference>
<dbReference type="PANTHER" id="PTHR33930:SF2">
    <property type="entry name" value="BLR3452 PROTEIN"/>
    <property type="match status" value="1"/>
</dbReference>